<dbReference type="InterPro" id="IPR003613">
    <property type="entry name" value="Ubox_domain"/>
</dbReference>
<dbReference type="InterPro" id="IPR016024">
    <property type="entry name" value="ARM-type_fold"/>
</dbReference>
<gene>
    <name evidence="10" type="ORF">ACJRO7_035383</name>
</gene>
<dbReference type="SUPFAM" id="SSF57850">
    <property type="entry name" value="RING/U-box"/>
    <property type="match status" value="1"/>
</dbReference>
<sequence>MKVATPTHKAKERNGGPRLSRWTIVSFRKSAKPDKPKADRPRHREAVPDEFLCPVSGSLMADPVIVPSGHSFERASVEACKSLGFVPPALAGDVAAPDFSALIPNHALKSTILSFCRSRSLPPPKPLDSASAHKLVADLMSTQTHRTQMKLARDTVGERRDSVREEREMRGAKAESSRSHHQDPPTANHSYSSSNDSVATTVAFDSTSPLQLAARPSCCCSSSCSSSEFEPLNPAEEGLLAKLKSPLVFDVEEAVIGLRDETRTSEESRVTLCTARLLSSLRPLVVSKYCAIQVNSVASLVNLSLAAVNKVKILRSGIVPNLVDVLKGGFPEAAEHAAGALFSLALDDGNKTAIGALGALPPLLHALRAGNERAQGDAASALYHLSLVQSNRVKLVRLGSVPVLLGMVRSGRLAGRALLVLVNLGSCADGRAAMMDAGAVECLVGFLRRAAGSARDNCVTALYVLSQGGLRFKGLARAAGAAEALEEAEGGSWRAREMARRMVEMMGERREEVEAEDVDWEKLLEAGTPSR</sequence>
<feature type="region of interest" description="Disordered" evidence="8">
    <location>
        <begin position="144"/>
        <end position="194"/>
    </location>
</feature>
<dbReference type="AlphaFoldDB" id="A0ABD3JH43"/>
<feature type="domain" description="U-box" evidence="9">
    <location>
        <begin position="46"/>
        <end position="122"/>
    </location>
</feature>
<evidence type="ECO:0000313" key="10">
    <source>
        <dbReference type="EMBL" id="KAL3723195.1"/>
    </source>
</evidence>
<dbReference type="InterPro" id="IPR000225">
    <property type="entry name" value="Armadillo"/>
</dbReference>
<comment type="caution">
    <text evidence="10">The sequence shown here is derived from an EMBL/GenBank/DDBJ whole genome shotgun (WGS) entry which is preliminary data.</text>
</comment>
<evidence type="ECO:0000256" key="7">
    <source>
        <dbReference type="PROSITE-ProRule" id="PRU00259"/>
    </source>
</evidence>
<dbReference type="PROSITE" id="PS51698">
    <property type="entry name" value="U_BOX"/>
    <property type="match status" value="1"/>
</dbReference>
<evidence type="ECO:0000256" key="8">
    <source>
        <dbReference type="SAM" id="MobiDB-lite"/>
    </source>
</evidence>
<dbReference type="Proteomes" id="UP001634007">
    <property type="component" value="Unassembled WGS sequence"/>
</dbReference>
<evidence type="ECO:0000256" key="4">
    <source>
        <dbReference type="ARBA" id="ARBA00022679"/>
    </source>
</evidence>
<evidence type="ECO:0000256" key="1">
    <source>
        <dbReference type="ARBA" id="ARBA00000900"/>
    </source>
</evidence>
<dbReference type="Pfam" id="PF00514">
    <property type="entry name" value="Arm"/>
    <property type="match status" value="1"/>
</dbReference>
<dbReference type="EMBL" id="JBJKBG010000009">
    <property type="protein sequence ID" value="KAL3723195.1"/>
    <property type="molecule type" value="Genomic_DNA"/>
</dbReference>
<dbReference type="FunFam" id="3.30.40.10:FF:000491">
    <property type="entry name" value="RING-type E3 ubiquitin transferase"/>
    <property type="match status" value="1"/>
</dbReference>
<evidence type="ECO:0000256" key="5">
    <source>
        <dbReference type="ARBA" id="ARBA00022737"/>
    </source>
</evidence>
<dbReference type="PROSITE" id="PS50176">
    <property type="entry name" value="ARM_REPEAT"/>
    <property type="match status" value="1"/>
</dbReference>
<comment type="pathway">
    <text evidence="2">Protein modification; protein ubiquitination.</text>
</comment>
<dbReference type="InterPro" id="IPR011989">
    <property type="entry name" value="ARM-like"/>
</dbReference>
<feature type="compositionally biased region" description="Basic and acidic residues" evidence="8">
    <location>
        <begin position="31"/>
        <end position="46"/>
    </location>
</feature>
<dbReference type="Gene3D" id="1.25.10.10">
    <property type="entry name" value="Leucine-rich Repeat Variant"/>
    <property type="match status" value="1"/>
</dbReference>
<keyword evidence="5" id="KW-0677">Repeat</keyword>
<evidence type="ECO:0000256" key="6">
    <source>
        <dbReference type="ARBA" id="ARBA00022786"/>
    </source>
</evidence>
<protein>
    <recommendedName>
        <fullName evidence="3">RING-type E3 ubiquitin transferase</fullName>
        <ecNumber evidence="3">2.3.2.27</ecNumber>
    </recommendedName>
</protein>
<accession>A0ABD3JH43</accession>
<proteinExistence type="predicted"/>
<dbReference type="GO" id="GO:0061630">
    <property type="term" value="F:ubiquitin protein ligase activity"/>
    <property type="evidence" value="ECO:0007669"/>
    <property type="project" value="UniProtKB-EC"/>
</dbReference>
<dbReference type="SMART" id="SM00504">
    <property type="entry name" value="Ubox"/>
    <property type="match status" value="1"/>
</dbReference>
<feature type="region of interest" description="Disordered" evidence="8">
    <location>
        <begin position="1"/>
        <end position="46"/>
    </location>
</feature>
<evidence type="ECO:0000256" key="3">
    <source>
        <dbReference type="ARBA" id="ARBA00012483"/>
    </source>
</evidence>
<reference evidence="10 11" key="1">
    <citation type="submission" date="2024-11" db="EMBL/GenBank/DDBJ databases">
        <title>Chromosome-level genome assembly of Eucalyptus globulus Labill. provides insights into its genome evolution.</title>
        <authorList>
            <person name="Li X."/>
        </authorList>
    </citation>
    <scope>NUCLEOTIDE SEQUENCE [LARGE SCALE GENOMIC DNA]</scope>
    <source>
        <strain evidence="10">CL2024</strain>
        <tissue evidence="10">Fresh tender leaves</tissue>
    </source>
</reference>
<evidence type="ECO:0000313" key="11">
    <source>
        <dbReference type="Proteomes" id="UP001634007"/>
    </source>
</evidence>
<name>A0ABD3JH43_EUCGL</name>
<feature type="compositionally biased region" description="Polar residues" evidence="8">
    <location>
        <begin position="185"/>
        <end position="194"/>
    </location>
</feature>
<dbReference type="EC" id="2.3.2.27" evidence="3"/>
<keyword evidence="11" id="KW-1185">Reference proteome</keyword>
<dbReference type="PANTHER" id="PTHR23315:SF339">
    <property type="entry name" value="U-BOX DOMAIN-CONTAINING PROTEIN 40"/>
    <property type="match status" value="1"/>
</dbReference>
<keyword evidence="6" id="KW-0833">Ubl conjugation pathway</keyword>
<dbReference type="InterPro" id="IPR013083">
    <property type="entry name" value="Znf_RING/FYVE/PHD"/>
</dbReference>
<feature type="compositionally biased region" description="Basic and acidic residues" evidence="8">
    <location>
        <begin position="151"/>
        <end position="183"/>
    </location>
</feature>
<keyword evidence="4" id="KW-0808">Transferase</keyword>
<feature type="repeat" description="ARM" evidence="7">
    <location>
        <begin position="317"/>
        <end position="354"/>
    </location>
</feature>
<dbReference type="Pfam" id="PF04564">
    <property type="entry name" value="U-box"/>
    <property type="match status" value="1"/>
</dbReference>
<organism evidence="10 11">
    <name type="scientific">Eucalyptus globulus</name>
    <name type="common">Tasmanian blue gum</name>
    <dbReference type="NCBI Taxonomy" id="34317"/>
    <lineage>
        <taxon>Eukaryota</taxon>
        <taxon>Viridiplantae</taxon>
        <taxon>Streptophyta</taxon>
        <taxon>Embryophyta</taxon>
        <taxon>Tracheophyta</taxon>
        <taxon>Spermatophyta</taxon>
        <taxon>Magnoliopsida</taxon>
        <taxon>eudicotyledons</taxon>
        <taxon>Gunneridae</taxon>
        <taxon>Pentapetalae</taxon>
        <taxon>rosids</taxon>
        <taxon>malvids</taxon>
        <taxon>Myrtales</taxon>
        <taxon>Myrtaceae</taxon>
        <taxon>Myrtoideae</taxon>
        <taxon>Eucalypteae</taxon>
        <taxon>Eucalyptus</taxon>
    </lineage>
</organism>
<comment type="catalytic activity">
    <reaction evidence="1">
        <text>S-ubiquitinyl-[E2 ubiquitin-conjugating enzyme]-L-cysteine + [acceptor protein]-L-lysine = [E2 ubiquitin-conjugating enzyme]-L-cysteine + N(6)-ubiquitinyl-[acceptor protein]-L-lysine.</text>
        <dbReference type="EC" id="2.3.2.27"/>
    </reaction>
</comment>
<dbReference type="PANTHER" id="PTHR23315">
    <property type="entry name" value="U BOX DOMAIN-CONTAINING"/>
    <property type="match status" value="1"/>
</dbReference>
<evidence type="ECO:0000256" key="2">
    <source>
        <dbReference type="ARBA" id="ARBA00004906"/>
    </source>
</evidence>
<dbReference type="Gene3D" id="3.30.40.10">
    <property type="entry name" value="Zinc/RING finger domain, C3HC4 (zinc finger)"/>
    <property type="match status" value="1"/>
</dbReference>
<dbReference type="SUPFAM" id="SSF48371">
    <property type="entry name" value="ARM repeat"/>
    <property type="match status" value="1"/>
</dbReference>
<evidence type="ECO:0000259" key="9">
    <source>
        <dbReference type="PROSITE" id="PS51698"/>
    </source>
</evidence>
<dbReference type="SMART" id="SM00185">
    <property type="entry name" value="ARM"/>
    <property type="match status" value="3"/>
</dbReference>